<dbReference type="Pfam" id="PF13539">
    <property type="entry name" value="Peptidase_M15_4"/>
    <property type="match status" value="1"/>
</dbReference>
<dbReference type="EMBL" id="JACJLL010000118">
    <property type="protein sequence ID" value="MBM6820478.1"/>
    <property type="molecule type" value="Genomic_DNA"/>
</dbReference>
<reference evidence="2 3" key="1">
    <citation type="journal article" date="2021" name="Sci. Rep.">
        <title>The distribution of antibiotic resistance genes in chicken gut microbiota commensals.</title>
        <authorList>
            <person name="Juricova H."/>
            <person name="Matiasovicova J."/>
            <person name="Kubasova T."/>
            <person name="Cejkova D."/>
            <person name="Rychlik I."/>
        </authorList>
    </citation>
    <scope>NUCLEOTIDE SEQUENCE [LARGE SCALE GENOMIC DNA]</scope>
    <source>
        <strain evidence="2 3">An435</strain>
    </source>
</reference>
<comment type="caution">
    <text evidence="2">The sequence shown here is derived from an EMBL/GenBank/DDBJ whole genome shotgun (WGS) entry which is preliminary data.</text>
</comment>
<evidence type="ECO:0000313" key="3">
    <source>
        <dbReference type="Proteomes" id="UP000767334"/>
    </source>
</evidence>
<proteinExistence type="predicted"/>
<evidence type="ECO:0000259" key="1">
    <source>
        <dbReference type="Pfam" id="PF13539"/>
    </source>
</evidence>
<feature type="domain" description="Peptidase M15C" evidence="1">
    <location>
        <begin position="196"/>
        <end position="261"/>
    </location>
</feature>
<keyword evidence="3" id="KW-1185">Reference proteome</keyword>
<protein>
    <submittedName>
        <fullName evidence="2">M15 family metallopeptidase</fullName>
    </submittedName>
</protein>
<dbReference type="Proteomes" id="UP000767334">
    <property type="component" value="Unassembled WGS sequence"/>
</dbReference>
<dbReference type="RefSeq" id="WP_204572581.1">
    <property type="nucleotide sequence ID" value="NZ_JACJLL010000118.1"/>
</dbReference>
<organism evidence="2 3">
    <name type="scientific">Clostridium saudiense</name>
    <dbReference type="NCBI Taxonomy" id="1414720"/>
    <lineage>
        <taxon>Bacteria</taxon>
        <taxon>Bacillati</taxon>
        <taxon>Bacillota</taxon>
        <taxon>Clostridia</taxon>
        <taxon>Eubacteriales</taxon>
        <taxon>Clostridiaceae</taxon>
        <taxon>Clostridium</taxon>
    </lineage>
</organism>
<accession>A0ABS2FIY6</accession>
<sequence length="306" mass="35446">MKNRIKIICFVMILLVIPYKVYGSTIEESKYITHVKQDLLVLMLAYPEQIIDIEKDSNDSIYIIMKNGKKILYDDKKEKTYDQKFFNADLEDTLSDIYPLNMIDKVMDNNYDPGRIRNYGFLGAMYGESKSEIEKNLSSISTYYGTVMFSTVNKASEELKAALNDISNTLQRGARDESYVAPLSGGYNYRHIQDTGLLSAHAYGISIDLNRNDSDYWKWVSKEEGSRRIASYPQAIVEAFENHGFVWGGKWAHFDILHFEYRPEIILKAKYFGDNKQEYLENWYGDIEVNENIEGIINLINKKLGE</sequence>
<dbReference type="SUPFAM" id="SSF55166">
    <property type="entry name" value="Hedgehog/DD-peptidase"/>
    <property type="match status" value="1"/>
</dbReference>
<dbReference type="InterPro" id="IPR039561">
    <property type="entry name" value="Peptidase_M15C"/>
</dbReference>
<dbReference type="InterPro" id="IPR009045">
    <property type="entry name" value="Zn_M74/Hedgehog-like"/>
</dbReference>
<name>A0ABS2FIY6_9CLOT</name>
<gene>
    <name evidence="2" type="ORF">H6A19_14240</name>
</gene>
<dbReference type="Gene3D" id="3.30.1380.10">
    <property type="match status" value="1"/>
</dbReference>
<evidence type="ECO:0000313" key="2">
    <source>
        <dbReference type="EMBL" id="MBM6820478.1"/>
    </source>
</evidence>